<name>A0ABR9UIY5_9CYAN</name>
<sequence length="52" mass="5875">MTNLPDEKVLNELLEMGQQMYDAAKKMSETSEAMTQKIKKRIEDAASAQTVK</sequence>
<reference evidence="1 2" key="1">
    <citation type="submission" date="2020-10" db="EMBL/GenBank/DDBJ databases">
        <authorList>
            <person name="Castelo-Branco R."/>
            <person name="Eusebio N."/>
            <person name="Adriana R."/>
            <person name="Vieira A."/>
            <person name="Brugerolle De Fraissinette N."/>
            <person name="Rezende De Castro R."/>
            <person name="Schneider M.P."/>
            <person name="Vasconcelos V."/>
            <person name="Leao P.N."/>
        </authorList>
    </citation>
    <scope>NUCLEOTIDE SEQUENCE [LARGE SCALE GENOMIC DNA]</scope>
    <source>
        <strain evidence="1 2">LEGE 06226</strain>
    </source>
</reference>
<organism evidence="1 2">
    <name type="scientific">Planktothrix mougeotii LEGE 06226</name>
    <dbReference type="NCBI Taxonomy" id="1828728"/>
    <lineage>
        <taxon>Bacteria</taxon>
        <taxon>Bacillati</taxon>
        <taxon>Cyanobacteriota</taxon>
        <taxon>Cyanophyceae</taxon>
        <taxon>Oscillatoriophycideae</taxon>
        <taxon>Oscillatoriales</taxon>
        <taxon>Microcoleaceae</taxon>
        <taxon>Planktothrix</taxon>
    </lineage>
</organism>
<keyword evidence="2" id="KW-1185">Reference proteome</keyword>
<dbReference type="RefSeq" id="WP_190525014.1">
    <property type="nucleotide sequence ID" value="NZ_JADEWU010000098.1"/>
</dbReference>
<protein>
    <submittedName>
        <fullName evidence="1">Uncharacterized protein</fullName>
    </submittedName>
</protein>
<dbReference type="Proteomes" id="UP000640725">
    <property type="component" value="Unassembled WGS sequence"/>
</dbReference>
<dbReference type="EMBL" id="JADEWU010000098">
    <property type="protein sequence ID" value="MBE9146415.1"/>
    <property type="molecule type" value="Genomic_DNA"/>
</dbReference>
<accession>A0ABR9UIY5</accession>
<gene>
    <name evidence="1" type="ORF">IQ236_24785</name>
</gene>
<evidence type="ECO:0000313" key="2">
    <source>
        <dbReference type="Proteomes" id="UP000640725"/>
    </source>
</evidence>
<comment type="caution">
    <text evidence="1">The sequence shown here is derived from an EMBL/GenBank/DDBJ whole genome shotgun (WGS) entry which is preliminary data.</text>
</comment>
<proteinExistence type="predicted"/>
<evidence type="ECO:0000313" key="1">
    <source>
        <dbReference type="EMBL" id="MBE9146415.1"/>
    </source>
</evidence>